<organism evidence="1 2">
    <name type="scientific">Octadecabacter arcticus 238</name>
    <dbReference type="NCBI Taxonomy" id="391616"/>
    <lineage>
        <taxon>Bacteria</taxon>
        <taxon>Pseudomonadati</taxon>
        <taxon>Pseudomonadota</taxon>
        <taxon>Alphaproteobacteria</taxon>
        <taxon>Rhodobacterales</taxon>
        <taxon>Roseobacteraceae</taxon>
        <taxon>Octadecabacter</taxon>
    </lineage>
</organism>
<dbReference type="KEGG" id="oar:OA238_c02730"/>
<protein>
    <recommendedName>
        <fullName evidence="3">Porin domain-containing protein</fullName>
    </recommendedName>
</protein>
<dbReference type="SUPFAM" id="SSF56935">
    <property type="entry name" value="Porins"/>
    <property type="match status" value="1"/>
</dbReference>
<sequence length="192" mass="20189">MAQARYTYEMPNGLGFSTSVEQAASDSSDPALTAAAFYSSERYFVKLAALGTTVSTTGGDVDGWGVNLSGNAQLWEGGSINASYTTGEAVGSYMVFGGDDTFGGAAVETDGITLGISQTSGDWTFGAAYGLRQIDTGAATDTERLETIHLTTNYQIRESTTIGAEYIIGDRELFNDTSVSADRLQVSAKLSF</sequence>
<dbReference type="eggNOG" id="COG2911">
    <property type="taxonomic scope" value="Bacteria"/>
</dbReference>
<proteinExistence type="predicted"/>
<dbReference type="Proteomes" id="UP000004688">
    <property type="component" value="Chromosome"/>
</dbReference>
<dbReference type="HOGENOM" id="CLU_1413911_0_0_5"/>
<dbReference type="RefSeq" id="WP_015493781.1">
    <property type="nucleotide sequence ID" value="NC_020908.1"/>
</dbReference>
<dbReference type="InterPro" id="IPR023614">
    <property type="entry name" value="Porin_dom_sf"/>
</dbReference>
<evidence type="ECO:0008006" key="3">
    <source>
        <dbReference type="Google" id="ProtNLM"/>
    </source>
</evidence>
<name>M9RJJ0_9RHOB</name>
<dbReference type="EMBL" id="CP003742">
    <property type="protein sequence ID" value="AGI70541.1"/>
    <property type="molecule type" value="Genomic_DNA"/>
</dbReference>
<evidence type="ECO:0000313" key="2">
    <source>
        <dbReference type="Proteomes" id="UP000004688"/>
    </source>
</evidence>
<reference evidence="1 2" key="1">
    <citation type="journal article" date="2013" name="PLoS ONE">
        <title>Poles Apart: Arctic and Antarctic Octadecabacter strains Share High Genome Plasticity and a New Type of Xanthorhodopsin.</title>
        <authorList>
            <person name="Vollmers J."/>
            <person name="Voget S."/>
            <person name="Dietrich S."/>
            <person name="Gollnow K."/>
            <person name="Smits M."/>
            <person name="Meyer K."/>
            <person name="Brinkhoff T."/>
            <person name="Simon M."/>
            <person name="Daniel R."/>
        </authorList>
    </citation>
    <scope>NUCLEOTIDE SEQUENCE [LARGE SCALE GENOMIC DNA]</scope>
    <source>
        <strain evidence="1 2">238</strain>
    </source>
</reference>
<dbReference type="OrthoDB" id="9763822at2"/>
<dbReference type="STRING" id="391616.OA238_c02730"/>
<gene>
    <name evidence="1" type="ORF">OA238_c02730</name>
</gene>
<evidence type="ECO:0000313" key="1">
    <source>
        <dbReference type="EMBL" id="AGI70541.1"/>
    </source>
</evidence>
<keyword evidence="2" id="KW-1185">Reference proteome</keyword>
<dbReference type="Gene3D" id="2.40.160.10">
    <property type="entry name" value="Porin"/>
    <property type="match status" value="1"/>
</dbReference>
<dbReference type="AlphaFoldDB" id="M9RJJ0"/>
<accession>M9RJJ0</accession>